<feature type="compositionally biased region" description="Basic and acidic residues" evidence="2">
    <location>
        <begin position="685"/>
        <end position="694"/>
    </location>
</feature>
<gene>
    <name evidence="3" type="ORF">NCU00368</name>
</gene>
<feature type="compositionally biased region" description="Basic residues" evidence="2">
    <location>
        <begin position="279"/>
        <end position="288"/>
    </location>
</feature>
<reference evidence="3 4" key="1">
    <citation type="journal article" date="2003" name="Nature">
        <title>The genome sequence of the filamentous fungus Neurospora crassa.</title>
        <authorList>
            <person name="Galagan J.E."/>
            <person name="Calvo S.E."/>
            <person name="Borkovich K.A."/>
            <person name="Selker E.U."/>
            <person name="Read N.D."/>
            <person name="Jaffe D."/>
            <person name="FitzHugh W."/>
            <person name="Ma L.J."/>
            <person name="Smirnov S."/>
            <person name="Purcell S."/>
            <person name="Rehman B."/>
            <person name="Elkins T."/>
            <person name="Engels R."/>
            <person name="Wang S."/>
            <person name="Nielsen C.B."/>
            <person name="Butler J."/>
            <person name="Endrizzi M."/>
            <person name="Qui D."/>
            <person name="Ianakiev P."/>
            <person name="Bell-Pedersen D."/>
            <person name="Nelson M.A."/>
            <person name="Werner-Washburne M."/>
            <person name="Selitrennikoff C.P."/>
            <person name="Kinsey J.A."/>
            <person name="Braun E.L."/>
            <person name="Zelter A."/>
            <person name="Schulte U."/>
            <person name="Kothe G.O."/>
            <person name="Jedd G."/>
            <person name="Mewes W."/>
            <person name="Staben C."/>
            <person name="Marcotte E."/>
            <person name="Greenberg D."/>
            <person name="Roy A."/>
            <person name="Foley K."/>
            <person name="Naylor J."/>
            <person name="Stange-Thomann N."/>
            <person name="Barrett R."/>
            <person name="Gnerre S."/>
            <person name="Kamal M."/>
            <person name="Kamvysselis M."/>
            <person name="Mauceli E."/>
            <person name="Bielke C."/>
            <person name="Rudd S."/>
            <person name="Frishman D."/>
            <person name="Krystofova S."/>
            <person name="Rasmussen C."/>
            <person name="Metzenberg R.L."/>
            <person name="Perkins D.D."/>
            <person name="Kroken S."/>
            <person name="Cogoni C."/>
            <person name="Macino G."/>
            <person name="Catcheside D."/>
            <person name="Li W."/>
            <person name="Pratt R.J."/>
            <person name="Osmani S.A."/>
            <person name="DeSouza C.P."/>
            <person name="Glass L."/>
            <person name="Orbach M.J."/>
            <person name="Berglund J.A."/>
            <person name="Voelker R."/>
            <person name="Yarden O."/>
            <person name="Plamann M."/>
            <person name="Seiler S."/>
            <person name="Dunlap J."/>
            <person name="Radford A."/>
            <person name="Aramayo R."/>
            <person name="Natvig D.O."/>
            <person name="Alex L.A."/>
            <person name="Mannhaupt G."/>
            <person name="Ebbole D.J."/>
            <person name="Freitag M."/>
            <person name="Paulsen I."/>
            <person name="Sachs M.S."/>
            <person name="Lander E.S."/>
            <person name="Nusbaum C."/>
            <person name="Birren B."/>
        </authorList>
    </citation>
    <scope>NUCLEOTIDE SEQUENCE [LARGE SCALE GENOMIC DNA]</scope>
    <source>
        <strain evidence="4">ATCC 24698 / 74-OR23-1A / CBS 708.71 / DSM 1257 / FGSC 987</strain>
    </source>
</reference>
<feature type="compositionally biased region" description="Basic and acidic residues" evidence="2">
    <location>
        <begin position="570"/>
        <end position="594"/>
    </location>
</feature>
<protein>
    <submittedName>
        <fullName evidence="3">Uncharacterized protein</fullName>
    </submittedName>
</protein>
<feature type="compositionally biased region" description="Pro residues" evidence="2">
    <location>
        <begin position="644"/>
        <end position="664"/>
    </location>
</feature>
<dbReference type="AlphaFoldDB" id="Q7RYU0"/>
<evidence type="ECO:0000256" key="2">
    <source>
        <dbReference type="SAM" id="MobiDB-lite"/>
    </source>
</evidence>
<keyword evidence="4" id="KW-1185">Reference proteome</keyword>
<evidence type="ECO:0000256" key="1">
    <source>
        <dbReference type="SAM" id="Coils"/>
    </source>
</evidence>
<feature type="compositionally biased region" description="Basic residues" evidence="2">
    <location>
        <begin position="625"/>
        <end position="634"/>
    </location>
</feature>
<dbReference type="PaxDb" id="5141-EFNCRP00000000164"/>
<evidence type="ECO:0000313" key="4">
    <source>
        <dbReference type="Proteomes" id="UP000001805"/>
    </source>
</evidence>
<feature type="compositionally biased region" description="Basic and acidic residues" evidence="2">
    <location>
        <begin position="381"/>
        <end position="391"/>
    </location>
</feature>
<dbReference type="KEGG" id="ncr:NCU00368"/>
<feature type="compositionally biased region" description="Polar residues" evidence="2">
    <location>
        <begin position="60"/>
        <end position="83"/>
    </location>
</feature>
<sequence length="705" mass="79586">MPNGISSEEKRRRQERERRYQKAEEEARAAWQRGLENEREAAEALQEEKKSHLGKRRVSFDSSRNQTHLFYSFSPQLDPTSAPTDAGNPSDELLSKRYESLVKELASLRSGFAELEVLEIKEAEEEALARKVQAHEAARKEQERRRQQAEEEALRIKEAKESVFALIQREGEAARRKDEEAWKEQKRLRQMAEEEVLKAEEAEKKALARVKQEYEARMEQERCRQMEKDKTARKRDLENERPSTSQAYPWKPEQSPYPLKPLDQEHSSIKQYPTIDHSHLKHHPRGHASPRQAQSASSVLVGLSGLPAVSLCSDLAPDVTCYGDKGRDRSDYAGTFGSKEKEHLHQECFSSAPRPNWSTPSMPVGLSGIPAGSLSSDEAPEVARYKDEGRSRSGYTKAYGSKHQEPSHRNRLRSAPSPNWSMPPVPAWKSPTLEPQVMKQTLVIPAQRSCFAGVETPKEQWPLPPTPAPSNNEPQVPTRLESEQEKLQRQLREEKREFDQGIARLRAEVGRKGRGHGASSVASWQTGYKSIWEDPTKVAPENTANGSSRDVAKVVLKDVAVQTGNIAPENDTRKSHWECGTEGHGRDSNIDHNGRSLSRATKHSRQYEAEDLSPSNDNRTERLSKAHVRAKSLKLKLPIGTNPPYVPPTPYWHPSFPPSLPPTPSKRSSAPGPAVAILPLSTLDKQNDQYRDLKTPMPPGSWLRN</sequence>
<dbReference type="CDD" id="cd06503">
    <property type="entry name" value="ATP-synt_Fo_b"/>
    <property type="match status" value="1"/>
</dbReference>
<feature type="compositionally biased region" description="Basic and acidic residues" evidence="2">
    <location>
        <begin position="35"/>
        <end position="51"/>
    </location>
</feature>
<feature type="region of interest" description="Disordered" evidence="2">
    <location>
        <begin position="333"/>
        <end position="427"/>
    </location>
</feature>
<dbReference type="HOGENOM" id="CLU_391320_0_0_1"/>
<feature type="compositionally biased region" description="Basic and acidic residues" evidence="2">
    <location>
        <begin position="7"/>
        <end position="28"/>
    </location>
</feature>
<dbReference type="VEuPathDB" id="FungiDB:NCU00368"/>
<keyword evidence="1" id="KW-0175">Coiled coil</keyword>
<feature type="region of interest" description="Disordered" evidence="2">
    <location>
        <begin position="455"/>
        <end position="484"/>
    </location>
</feature>
<feature type="region of interest" description="Disordered" evidence="2">
    <location>
        <begin position="565"/>
        <end position="705"/>
    </location>
</feature>
<dbReference type="SMR" id="Q7RYU0"/>
<dbReference type="OrthoDB" id="10355971at2759"/>
<organism evidence="3 4">
    <name type="scientific">Neurospora crassa (strain ATCC 24698 / 74-OR23-1A / CBS 708.71 / DSM 1257 / FGSC 987)</name>
    <dbReference type="NCBI Taxonomy" id="367110"/>
    <lineage>
        <taxon>Eukaryota</taxon>
        <taxon>Fungi</taxon>
        <taxon>Dikarya</taxon>
        <taxon>Ascomycota</taxon>
        <taxon>Pezizomycotina</taxon>
        <taxon>Sordariomycetes</taxon>
        <taxon>Sordariomycetidae</taxon>
        <taxon>Sordariales</taxon>
        <taxon>Sordariaceae</taxon>
        <taxon>Neurospora</taxon>
    </lineage>
</organism>
<feature type="region of interest" description="Disordered" evidence="2">
    <location>
        <begin position="1"/>
        <end position="91"/>
    </location>
</feature>
<accession>Q7RYU0</accession>
<feature type="compositionally biased region" description="Basic and acidic residues" evidence="2">
    <location>
        <begin position="215"/>
        <end position="241"/>
    </location>
</feature>
<dbReference type="EMBL" id="CM002238">
    <property type="protein sequence ID" value="EAA28018.3"/>
    <property type="molecule type" value="Genomic_DNA"/>
</dbReference>
<feature type="coiled-coil region" evidence="1">
    <location>
        <begin position="118"/>
        <end position="160"/>
    </location>
</feature>
<feature type="region of interest" description="Disordered" evidence="2">
    <location>
        <begin position="215"/>
        <end position="297"/>
    </location>
</feature>
<dbReference type="RefSeq" id="XP_957254.3">
    <property type="nucleotide sequence ID" value="XM_952161.3"/>
</dbReference>
<dbReference type="Proteomes" id="UP000001805">
    <property type="component" value="Chromosome 3, Linkage Group III"/>
</dbReference>
<evidence type="ECO:0000313" key="3">
    <source>
        <dbReference type="EMBL" id="EAA28018.3"/>
    </source>
</evidence>
<dbReference type="InParanoid" id="Q7RYU0"/>
<proteinExistence type="predicted"/>
<dbReference type="GeneID" id="3873417"/>
<name>Q7RYU0_NEUCR</name>